<dbReference type="GeneID" id="19309528"/>
<dbReference type="Proteomes" id="UP000030669">
    <property type="component" value="Unassembled WGS sequence"/>
</dbReference>
<dbReference type="HOGENOM" id="CLU_1722566_0_0_1"/>
<dbReference type="KEGG" id="gtr:GLOTRDRAFT_93635"/>
<dbReference type="AlphaFoldDB" id="S7Q6N3"/>
<organism evidence="2 3">
    <name type="scientific">Gloeophyllum trabeum (strain ATCC 11539 / FP-39264 / Madison 617)</name>
    <name type="common">Brown rot fungus</name>
    <dbReference type="NCBI Taxonomy" id="670483"/>
    <lineage>
        <taxon>Eukaryota</taxon>
        <taxon>Fungi</taxon>
        <taxon>Dikarya</taxon>
        <taxon>Basidiomycota</taxon>
        <taxon>Agaricomycotina</taxon>
        <taxon>Agaricomycetes</taxon>
        <taxon>Gloeophyllales</taxon>
        <taxon>Gloeophyllaceae</taxon>
        <taxon>Gloeophyllum</taxon>
    </lineage>
</organism>
<dbReference type="EMBL" id="KB469302">
    <property type="protein sequence ID" value="EPQ55088.1"/>
    <property type="molecule type" value="Genomic_DNA"/>
</dbReference>
<proteinExistence type="predicted"/>
<evidence type="ECO:0000313" key="3">
    <source>
        <dbReference type="Proteomes" id="UP000030669"/>
    </source>
</evidence>
<gene>
    <name evidence="2" type="ORF">GLOTRDRAFT_93635</name>
</gene>
<keyword evidence="3" id="KW-1185">Reference proteome</keyword>
<dbReference type="RefSeq" id="XP_007866256.1">
    <property type="nucleotide sequence ID" value="XM_007868065.1"/>
</dbReference>
<sequence>MDDLPPCPPLISERQYLQFVVDVLCTHCGGGGPQFRFYETFTRVCFNCFANEEFKIQSCLMKGTLYPDLALEDYVPHIYLPASLNGEHSDGLTLVPTEALNEFATYFNNRHTEATRQWFCNYVRSRHPHAEDSAHQGERKDCRPEEAMEKGE</sequence>
<name>S7Q6N3_GLOTA</name>
<evidence type="ECO:0000256" key="1">
    <source>
        <dbReference type="SAM" id="MobiDB-lite"/>
    </source>
</evidence>
<accession>S7Q6N3</accession>
<feature type="region of interest" description="Disordered" evidence="1">
    <location>
        <begin position="130"/>
        <end position="152"/>
    </location>
</feature>
<protein>
    <submittedName>
        <fullName evidence="2">Uncharacterized protein</fullName>
    </submittedName>
</protein>
<evidence type="ECO:0000313" key="2">
    <source>
        <dbReference type="EMBL" id="EPQ55088.1"/>
    </source>
</evidence>
<reference evidence="2 3" key="1">
    <citation type="journal article" date="2012" name="Science">
        <title>The Paleozoic origin of enzymatic lignin decomposition reconstructed from 31 fungal genomes.</title>
        <authorList>
            <person name="Floudas D."/>
            <person name="Binder M."/>
            <person name="Riley R."/>
            <person name="Barry K."/>
            <person name="Blanchette R.A."/>
            <person name="Henrissat B."/>
            <person name="Martinez A.T."/>
            <person name="Otillar R."/>
            <person name="Spatafora J.W."/>
            <person name="Yadav J.S."/>
            <person name="Aerts A."/>
            <person name="Benoit I."/>
            <person name="Boyd A."/>
            <person name="Carlson A."/>
            <person name="Copeland A."/>
            <person name="Coutinho P.M."/>
            <person name="de Vries R.P."/>
            <person name="Ferreira P."/>
            <person name="Findley K."/>
            <person name="Foster B."/>
            <person name="Gaskell J."/>
            <person name="Glotzer D."/>
            <person name="Gorecki P."/>
            <person name="Heitman J."/>
            <person name="Hesse C."/>
            <person name="Hori C."/>
            <person name="Igarashi K."/>
            <person name="Jurgens J.A."/>
            <person name="Kallen N."/>
            <person name="Kersten P."/>
            <person name="Kohler A."/>
            <person name="Kuees U."/>
            <person name="Kumar T.K.A."/>
            <person name="Kuo A."/>
            <person name="LaButti K."/>
            <person name="Larrondo L.F."/>
            <person name="Lindquist E."/>
            <person name="Ling A."/>
            <person name="Lombard V."/>
            <person name="Lucas S."/>
            <person name="Lundell T."/>
            <person name="Martin R."/>
            <person name="McLaughlin D.J."/>
            <person name="Morgenstern I."/>
            <person name="Morin E."/>
            <person name="Murat C."/>
            <person name="Nagy L.G."/>
            <person name="Nolan M."/>
            <person name="Ohm R.A."/>
            <person name="Patyshakuliyeva A."/>
            <person name="Rokas A."/>
            <person name="Ruiz-Duenas F.J."/>
            <person name="Sabat G."/>
            <person name="Salamov A."/>
            <person name="Samejima M."/>
            <person name="Schmutz J."/>
            <person name="Slot J.C."/>
            <person name="St John F."/>
            <person name="Stenlid J."/>
            <person name="Sun H."/>
            <person name="Sun S."/>
            <person name="Syed K."/>
            <person name="Tsang A."/>
            <person name="Wiebenga A."/>
            <person name="Young D."/>
            <person name="Pisabarro A."/>
            <person name="Eastwood D.C."/>
            <person name="Martin F."/>
            <person name="Cullen D."/>
            <person name="Grigoriev I.V."/>
            <person name="Hibbett D.S."/>
        </authorList>
    </citation>
    <scope>NUCLEOTIDE SEQUENCE [LARGE SCALE GENOMIC DNA]</scope>
    <source>
        <strain evidence="2 3">ATCC 11539</strain>
    </source>
</reference>